<accession>A0ACB8TVY3</accession>
<name>A0ACB8TVY3_9APHY</name>
<evidence type="ECO:0000313" key="1">
    <source>
        <dbReference type="EMBL" id="KAI0086145.1"/>
    </source>
</evidence>
<dbReference type="EMBL" id="MU274925">
    <property type="protein sequence ID" value="KAI0086145.1"/>
    <property type="molecule type" value="Genomic_DNA"/>
</dbReference>
<keyword evidence="2" id="KW-1185">Reference proteome</keyword>
<evidence type="ECO:0000313" key="2">
    <source>
        <dbReference type="Proteomes" id="UP001055072"/>
    </source>
</evidence>
<dbReference type="Proteomes" id="UP001055072">
    <property type="component" value="Unassembled WGS sequence"/>
</dbReference>
<reference evidence="1" key="1">
    <citation type="journal article" date="2021" name="Environ. Microbiol.">
        <title>Gene family expansions and transcriptome signatures uncover fungal adaptations to wood decay.</title>
        <authorList>
            <person name="Hage H."/>
            <person name="Miyauchi S."/>
            <person name="Viragh M."/>
            <person name="Drula E."/>
            <person name="Min B."/>
            <person name="Chaduli D."/>
            <person name="Navarro D."/>
            <person name="Favel A."/>
            <person name="Norest M."/>
            <person name="Lesage-Meessen L."/>
            <person name="Balint B."/>
            <person name="Merenyi Z."/>
            <person name="de Eugenio L."/>
            <person name="Morin E."/>
            <person name="Martinez A.T."/>
            <person name="Baldrian P."/>
            <person name="Stursova M."/>
            <person name="Martinez M.J."/>
            <person name="Novotny C."/>
            <person name="Magnuson J.K."/>
            <person name="Spatafora J.W."/>
            <person name="Maurice S."/>
            <person name="Pangilinan J."/>
            <person name="Andreopoulos W."/>
            <person name="LaButti K."/>
            <person name="Hundley H."/>
            <person name="Na H."/>
            <person name="Kuo A."/>
            <person name="Barry K."/>
            <person name="Lipzen A."/>
            <person name="Henrissat B."/>
            <person name="Riley R."/>
            <person name="Ahrendt S."/>
            <person name="Nagy L.G."/>
            <person name="Grigoriev I.V."/>
            <person name="Martin F."/>
            <person name="Rosso M.N."/>
        </authorList>
    </citation>
    <scope>NUCLEOTIDE SEQUENCE</scope>
    <source>
        <strain evidence="1">CBS 384.51</strain>
    </source>
</reference>
<protein>
    <submittedName>
        <fullName evidence="1">Aspartic peptidase domain-containing protein</fullName>
    </submittedName>
</protein>
<organism evidence="1 2">
    <name type="scientific">Irpex rosettiformis</name>
    <dbReference type="NCBI Taxonomy" id="378272"/>
    <lineage>
        <taxon>Eukaryota</taxon>
        <taxon>Fungi</taxon>
        <taxon>Dikarya</taxon>
        <taxon>Basidiomycota</taxon>
        <taxon>Agaricomycotina</taxon>
        <taxon>Agaricomycetes</taxon>
        <taxon>Polyporales</taxon>
        <taxon>Irpicaceae</taxon>
        <taxon>Irpex</taxon>
    </lineage>
</organism>
<comment type="caution">
    <text evidence="1">The sequence shown here is derived from an EMBL/GenBank/DDBJ whole genome shotgun (WGS) entry which is preliminary data.</text>
</comment>
<proteinExistence type="predicted"/>
<sequence>MIAFSLLAALAVLDECMALGGLQYIRPPSPLPSVRSVAYRNSLASVVKKDVVNVGNSTSANTTSASPNAAIIPVVYSPVDQTYYSVISTGNASFRVALDSASADFWLVSSACKDKACSVPRYQLGYESSTFTSVNGNQTAFNVSFADSTAATGFVALESIQVANMTVPQQAIGLVKSSNVTFNNDVSGVLGLGFPRLSRIFSSLANGTGTPFFATMAQQGQLAYPLFGLSLTLNSSGSLTLGAVDGSVVTNLSLIQWTEVVPFAPFLGSADNTSSYLQWSIPLSGIQVNGTTLVPQPTYPNATSNSSLALFDAGTSGIFGPYQDVSRIFSSIAGSRLVDSTTGQWVVPCDTSETISFQFSGNTYLLQPTDYLIGPASSSPDLCLSWPRASQPSSDGIDWQLGSPFLRTVYSVYSFGIDRKEPPMIGLYPLRNATAPPQSADVVNAFFSTASAAVTTNLPNVLLPTPSSLSVPPYTFNASITAAQGKVVSTGLATSTYSPVLVTSGHPNRTAILTVSPSPTVFTFVVTTNGELVTSISSAATPSLGQPPGWTSGAGRPVAITPTIVTLLAGLLTAWTILTRIAL</sequence>
<gene>
    <name evidence="1" type="ORF">BDY19DRAFT_961590</name>
</gene>